<dbReference type="Proteomes" id="UP000095751">
    <property type="component" value="Unassembled WGS sequence"/>
</dbReference>
<evidence type="ECO:0000313" key="1">
    <source>
        <dbReference type="EMBL" id="OEU08516.1"/>
    </source>
</evidence>
<proteinExistence type="predicted"/>
<sequence>MYMSIKPIFPTAIKMTGCDSSSCLSMDTINSDILSLLSIQSMLLSPPPISDGMKSALANMYPLGSTDHESLIIDSAAALSSMCNENIEDVGVSLDLLVYEKDEPNHSSMKSTGEDTIGSNPYRSYMYPGAQADSTKWKYPIHGIGCLGHIEKEPNPVTKQDTYLLPCTMTPDMPDRRSKYSMCKVAVGRHKSRDRYTSSVAVYMMGKKGAIRTMNTCCVDGTIKMVMSAGS</sequence>
<evidence type="ECO:0000313" key="2">
    <source>
        <dbReference type="Proteomes" id="UP000095751"/>
    </source>
</evidence>
<keyword evidence="2" id="KW-1185">Reference proteome</keyword>
<name>A0A1E7ERP6_9STRA</name>
<protein>
    <submittedName>
        <fullName evidence="1">Uncharacterized protein</fullName>
    </submittedName>
</protein>
<reference evidence="1 2" key="1">
    <citation type="submission" date="2016-09" db="EMBL/GenBank/DDBJ databases">
        <title>Extensive genetic diversity and differential bi-allelic expression allows diatom success in the polar Southern Ocean.</title>
        <authorList>
            <consortium name="DOE Joint Genome Institute"/>
            <person name="Mock T."/>
            <person name="Otillar R.P."/>
            <person name="Strauss J."/>
            <person name="Dupont C."/>
            <person name="Frickenhaus S."/>
            <person name="Maumus F."/>
            <person name="Mcmullan M."/>
            <person name="Sanges R."/>
            <person name="Schmutz J."/>
            <person name="Toseland A."/>
            <person name="Valas R."/>
            <person name="Veluchamy A."/>
            <person name="Ward B.J."/>
            <person name="Allen A."/>
            <person name="Barry K."/>
            <person name="Falciatore A."/>
            <person name="Ferrante M."/>
            <person name="Fortunato A.E."/>
            <person name="Gloeckner G."/>
            <person name="Gruber A."/>
            <person name="Hipkin R."/>
            <person name="Janech M."/>
            <person name="Kroth P."/>
            <person name="Leese F."/>
            <person name="Lindquist E."/>
            <person name="Lyon B.R."/>
            <person name="Martin J."/>
            <person name="Mayer C."/>
            <person name="Parker M."/>
            <person name="Quesneville H."/>
            <person name="Raymond J."/>
            <person name="Uhlig C."/>
            <person name="Valentin K.U."/>
            <person name="Worden A.Z."/>
            <person name="Armbrust E.V."/>
            <person name="Bowler C."/>
            <person name="Green B."/>
            <person name="Moulton V."/>
            <person name="Van Oosterhout C."/>
            <person name="Grigoriev I."/>
        </authorList>
    </citation>
    <scope>NUCLEOTIDE SEQUENCE [LARGE SCALE GENOMIC DNA]</scope>
    <source>
        <strain evidence="1 2">CCMP1102</strain>
    </source>
</reference>
<dbReference type="EMBL" id="KV784379">
    <property type="protein sequence ID" value="OEU08516.1"/>
    <property type="molecule type" value="Genomic_DNA"/>
</dbReference>
<gene>
    <name evidence="1" type="ORF">FRACYDRAFT_249406</name>
</gene>
<dbReference type="KEGG" id="fcy:FRACYDRAFT_249406"/>
<dbReference type="InParanoid" id="A0A1E7ERP6"/>
<accession>A0A1E7ERP6</accession>
<dbReference type="AlphaFoldDB" id="A0A1E7ERP6"/>
<organism evidence="1 2">
    <name type="scientific">Fragilariopsis cylindrus CCMP1102</name>
    <dbReference type="NCBI Taxonomy" id="635003"/>
    <lineage>
        <taxon>Eukaryota</taxon>
        <taxon>Sar</taxon>
        <taxon>Stramenopiles</taxon>
        <taxon>Ochrophyta</taxon>
        <taxon>Bacillariophyta</taxon>
        <taxon>Bacillariophyceae</taxon>
        <taxon>Bacillariophycidae</taxon>
        <taxon>Bacillariales</taxon>
        <taxon>Bacillariaceae</taxon>
        <taxon>Fragilariopsis</taxon>
    </lineage>
</organism>